<dbReference type="Pfam" id="PF11357">
    <property type="entry name" value="Spy1"/>
    <property type="match status" value="1"/>
</dbReference>
<feature type="region of interest" description="Disordered" evidence="3">
    <location>
        <begin position="199"/>
        <end position="253"/>
    </location>
</feature>
<feature type="compositionally biased region" description="Low complexity" evidence="3">
    <location>
        <begin position="150"/>
        <end position="165"/>
    </location>
</feature>
<protein>
    <submittedName>
        <fullName evidence="4">Uncharacterized protein</fullName>
    </submittedName>
</protein>
<sequence length="339" mass="38277">MTEDTSGKDTNLVEERNVLSQNSSLDSGLEQPSALVDVCAEYLANTMEEDYEEAKYEIFPWALGKNWRKHFTGFLASKDHLWSRINYRAAVMAIAPTHNIWQRDRSEHHSGALRTYSDEFRIPRGPCATPQDCSLCGKKGQLVGVGLCDSSSSSSSSSLSDTTLSVDERRAQHKILDSPSDKMLIDPPQCYHYHQDMLEKKQQAGKKQNQAGQLTRTEQMARQDKTSDSKTNPWNGSRATRINVSPSARRRSSVNKKEEIMFTCMSYLPGHRPGNGYGAHIPIYYRLMLRSPSHHTKQMTNSPARDKKRLRAPEPDPASRIISPGLMSIIINMEAMSWK</sequence>
<name>A0ABN9LKU2_9NEOB</name>
<dbReference type="Proteomes" id="UP001176940">
    <property type="component" value="Unassembled WGS sequence"/>
</dbReference>
<gene>
    <name evidence="4" type="ORF">RIMI_LOCUS10406592</name>
</gene>
<dbReference type="PANTHER" id="PTHR31545:SF4">
    <property type="entry name" value="SPEEDY PROTEIN A"/>
    <property type="match status" value="1"/>
</dbReference>
<feature type="compositionally biased region" description="Polar residues" evidence="3">
    <location>
        <begin position="229"/>
        <end position="246"/>
    </location>
</feature>
<keyword evidence="2" id="KW-0131">Cell cycle</keyword>
<proteinExistence type="inferred from homology"/>
<feature type="region of interest" description="Disordered" evidence="3">
    <location>
        <begin position="294"/>
        <end position="318"/>
    </location>
</feature>
<feature type="compositionally biased region" description="Basic and acidic residues" evidence="3">
    <location>
        <begin position="219"/>
        <end position="228"/>
    </location>
</feature>
<accession>A0ABN9LKU2</accession>
<evidence type="ECO:0000256" key="1">
    <source>
        <dbReference type="ARBA" id="ARBA00010932"/>
    </source>
</evidence>
<comment type="similarity">
    <text evidence="1">Belongs to the Speedy/Ringo family.</text>
</comment>
<feature type="region of interest" description="Disordered" evidence="3">
    <location>
        <begin position="150"/>
        <end position="181"/>
    </location>
</feature>
<keyword evidence="5" id="KW-1185">Reference proteome</keyword>
<organism evidence="4 5">
    <name type="scientific">Ranitomeya imitator</name>
    <name type="common">mimic poison frog</name>
    <dbReference type="NCBI Taxonomy" id="111125"/>
    <lineage>
        <taxon>Eukaryota</taxon>
        <taxon>Metazoa</taxon>
        <taxon>Chordata</taxon>
        <taxon>Craniata</taxon>
        <taxon>Vertebrata</taxon>
        <taxon>Euteleostomi</taxon>
        <taxon>Amphibia</taxon>
        <taxon>Batrachia</taxon>
        <taxon>Anura</taxon>
        <taxon>Neobatrachia</taxon>
        <taxon>Hyloidea</taxon>
        <taxon>Dendrobatidae</taxon>
        <taxon>Dendrobatinae</taxon>
        <taxon>Ranitomeya</taxon>
    </lineage>
</organism>
<evidence type="ECO:0000313" key="4">
    <source>
        <dbReference type="EMBL" id="CAJ0944404.1"/>
    </source>
</evidence>
<evidence type="ECO:0000256" key="3">
    <source>
        <dbReference type="SAM" id="MobiDB-lite"/>
    </source>
</evidence>
<reference evidence="4" key="1">
    <citation type="submission" date="2023-07" db="EMBL/GenBank/DDBJ databases">
        <authorList>
            <person name="Stuckert A."/>
        </authorList>
    </citation>
    <scope>NUCLEOTIDE SEQUENCE</scope>
</reference>
<evidence type="ECO:0000313" key="5">
    <source>
        <dbReference type="Proteomes" id="UP001176940"/>
    </source>
</evidence>
<evidence type="ECO:0000256" key="2">
    <source>
        <dbReference type="ARBA" id="ARBA00023306"/>
    </source>
</evidence>
<feature type="compositionally biased region" description="Basic and acidic residues" evidence="3">
    <location>
        <begin position="166"/>
        <end position="181"/>
    </location>
</feature>
<dbReference type="EMBL" id="CAUEEQ010022442">
    <property type="protein sequence ID" value="CAJ0944404.1"/>
    <property type="molecule type" value="Genomic_DNA"/>
</dbReference>
<comment type="caution">
    <text evidence="4">The sequence shown here is derived from an EMBL/GenBank/DDBJ whole genome shotgun (WGS) entry which is preliminary data.</text>
</comment>
<dbReference type="InterPro" id="IPR020984">
    <property type="entry name" value="Speedy"/>
</dbReference>
<dbReference type="PANTHER" id="PTHR31545">
    <property type="entry name" value="SEEDY PROTEIN A/C FAMILY MEMBER"/>
    <property type="match status" value="1"/>
</dbReference>
<dbReference type="InterPro" id="IPR052316">
    <property type="entry name" value="Speedy-Ringo_regulator"/>
</dbReference>